<evidence type="ECO:0000256" key="2">
    <source>
        <dbReference type="ARBA" id="ARBA00022443"/>
    </source>
</evidence>
<keyword evidence="5 7" id="KW-0040">ANK repeat</keyword>
<feature type="compositionally biased region" description="Polar residues" evidence="9">
    <location>
        <begin position="178"/>
        <end position="196"/>
    </location>
</feature>
<dbReference type="InterPro" id="IPR001452">
    <property type="entry name" value="SH3_domain"/>
</dbReference>
<sequence>MLKFARKRSSSTDRELMRTKAPPGQMSVARPRSSSAERSSLVHKVLMDIQTDETVESTVSKVEKAASSSAVIRRVVKSSEAAADVVDKAERRHSALYPGAVGTRTAILAPMTNTLSHLMSQVQISCETMEETNSAGQPPPPVLPRRKPKMENPLTAKTATTLLQQQLWKVELLDTSGESGYGTDNSDSNSLRSQESCEPAPPPLPKRKPRRKVQFDSYVLLIQSLKERDMDGILATIFNVSPEALCTEDVIYYFHTAILRQDFEMTELLVKAGAEVNTFDHRGWSALHCACSVARLDMIKLLLQNGAAVLARTHHSSETGIQLLPQDNPAFPQCLAYLRCMEECLGTVNSRIALAAANYKACRIDELSIRKGERLVVLRRGDPNNEMWWWLRNSHGNEGYVLRDLLALNSRYST</sequence>
<dbReference type="InterPro" id="IPR047163">
    <property type="entry name" value="ASPP1/2"/>
</dbReference>
<evidence type="ECO:0000256" key="4">
    <source>
        <dbReference type="ARBA" id="ARBA00022737"/>
    </source>
</evidence>
<dbReference type="GO" id="GO:0042981">
    <property type="term" value="P:regulation of apoptotic process"/>
    <property type="evidence" value="ECO:0007669"/>
    <property type="project" value="InterPro"/>
</dbReference>
<evidence type="ECO:0000259" key="10">
    <source>
        <dbReference type="PROSITE" id="PS50002"/>
    </source>
</evidence>
<dbReference type="AlphaFoldDB" id="A0A0U2LEP5"/>
<dbReference type="GO" id="GO:0005634">
    <property type="term" value="C:nucleus"/>
    <property type="evidence" value="ECO:0007669"/>
    <property type="project" value="UniProtKB-SubCell"/>
</dbReference>
<evidence type="ECO:0000256" key="8">
    <source>
        <dbReference type="PROSITE-ProRule" id="PRU00192"/>
    </source>
</evidence>
<evidence type="ECO:0000313" key="11">
    <source>
        <dbReference type="EMBL" id="ALS04216.1"/>
    </source>
</evidence>
<feature type="region of interest" description="Disordered" evidence="9">
    <location>
        <begin position="178"/>
        <end position="210"/>
    </location>
</feature>
<feature type="region of interest" description="Disordered" evidence="9">
    <location>
        <begin position="1"/>
        <end position="39"/>
    </location>
</feature>
<evidence type="ECO:0000256" key="1">
    <source>
        <dbReference type="ARBA" id="ARBA00004123"/>
    </source>
</evidence>
<keyword evidence="2 8" id="KW-0728">SH3 domain</keyword>
<accession>A0A0U2LEP5</accession>
<evidence type="ECO:0000256" key="3">
    <source>
        <dbReference type="ARBA" id="ARBA00022703"/>
    </source>
</evidence>
<feature type="region of interest" description="Disordered" evidence="9">
    <location>
        <begin position="130"/>
        <end position="149"/>
    </location>
</feature>
<dbReference type="Gene3D" id="1.25.40.20">
    <property type="entry name" value="Ankyrin repeat-containing domain"/>
    <property type="match status" value="1"/>
</dbReference>
<evidence type="ECO:0000256" key="7">
    <source>
        <dbReference type="PROSITE-ProRule" id="PRU00023"/>
    </source>
</evidence>
<dbReference type="InterPro" id="IPR036770">
    <property type="entry name" value="Ankyrin_rpt-contain_sf"/>
</dbReference>
<keyword evidence="6" id="KW-0539">Nucleus</keyword>
<dbReference type="PROSITE" id="PS50088">
    <property type="entry name" value="ANK_REPEAT"/>
    <property type="match status" value="2"/>
</dbReference>
<dbReference type="PANTHER" id="PTHR24131:SF10">
    <property type="entry name" value="ANKYRIN-REPEAT, SH3-DOMAIN, AND PROLINE-RICH-REGION CONTAINING PROTEIN, ISOFORM B"/>
    <property type="match status" value="1"/>
</dbReference>
<evidence type="ECO:0000256" key="9">
    <source>
        <dbReference type="SAM" id="MobiDB-lite"/>
    </source>
</evidence>
<proteinExistence type="evidence at transcript level"/>
<dbReference type="Pfam" id="PF12796">
    <property type="entry name" value="Ank_2"/>
    <property type="match status" value="1"/>
</dbReference>
<dbReference type="GO" id="GO:0006915">
    <property type="term" value="P:apoptotic process"/>
    <property type="evidence" value="ECO:0007669"/>
    <property type="project" value="UniProtKB-KW"/>
</dbReference>
<comment type="subcellular location">
    <subcellularLocation>
        <location evidence="1">Nucleus</location>
    </subcellularLocation>
</comment>
<dbReference type="GO" id="GO:0002039">
    <property type="term" value="F:p53 binding"/>
    <property type="evidence" value="ECO:0007669"/>
    <property type="project" value="InterPro"/>
</dbReference>
<dbReference type="PROSITE" id="PS50002">
    <property type="entry name" value="SH3"/>
    <property type="match status" value="1"/>
</dbReference>
<keyword evidence="3" id="KW-0053">Apoptosis</keyword>
<protein>
    <submittedName>
        <fullName evidence="11">Apoptosis-stimulating of p53 protein 1</fullName>
    </submittedName>
</protein>
<feature type="repeat" description="ANK" evidence="7">
    <location>
        <begin position="254"/>
        <end position="281"/>
    </location>
</feature>
<reference evidence="11" key="1">
    <citation type="journal article" date="2015" name="Sci. Rep.">
        <title>Spliced leader RNA trans-splicing discovered in copepods.</title>
        <authorList>
            <person name="Yang F."/>
            <person name="Xu D."/>
            <person name="Zhuang Y."/>
            <person name="Yi X."/>
            <person name="Huang Y."/>
            <person name="Chen H."/>
            <person name="Lin S."/>
            <person name="Campbell D.A."/>
            <person name="Sturm N.R."/>
            <person name="Liu G."/>
            <person name="Zhang H."/>
        </authorList>
    </citation>
    <scope>NUCLEOTIDE SEQUENCE</scope>
</reference>
<dbReference type="SMART" id="SM00248">
    <property type="entry name" value="ANK"/>
    <property type="match status" value="2"/>
</dbReference>
<feature type="compositionally biased region" description="Low complexity" evidence="9">
    <location>
        <begin position="27"/>
        <end position="39"/>
    </location>
</feature>
<dbReference type="PROSITE" id="PS50297">
    <property type="entry name" value="ANK_REP_REGION"/>
    <property type="match status" value="1"/>
</dbReference>
<dbReference type="InterPro" id="IPR036028">
    <property type="entry name" value="SH3-like_dom_sf"/>
</dbReference>
<dbReference type="InterPro" id="IPR002110">
    <property type="entry name" value="Ankyrin_rpt"/>
</dbReference>
<dbReference type="PANTHER" id="PTHR24131">
    <property type="entry name" value="APOPTOSIS-STIMULATING OF P53 PROTEIN"/>
    <property type="match status" value="1"/>
</dbReference>
<dbReference type="EMBL" id="KT754382">
    <property type="protein sequence ID" value="ALS04216.1"/>
    <property type="molecule type" value="mRNA"/>
</dbReference>
<evidence type="ECO:0000256" key="5">
    <source>
        <dbReference type="ARBA" id="ARBA00023043"/>
    </source>
</evidence>
<keyword evidence="4" id="KW-0677">Repeat</keyword>
<dbReference type="Pfam" id="PF00018">
    <property type="entry name" value="SH3_1"/>
    <property type="match status" value="1"/>
</dbReference>
<feature type="repeat" description="ANK" evidence="7">
    <location>
        <begin position="282"/>
        <end position="314"/>
    </location>
</feature>
<name>A0A0U2LEP5_ACAPC</name>
<organism evidence="11">
    <name type="scientific">Acartia pacifica</name>
    <name type="common">Copepod</name>
    <dbReference type="NCBI Taxonomy" id="335913"/>
    <lineage>
        <taxon>Eukaryota</taxon>
        <taxon>Metazoa</taxon>
        <taxon>Ecdysozoa</taxon>
        <taxon>Arthropoda</taxon>
        <taxon>Crustacea</taxon>
        <taxon>Multicrustacea</taxon>
        <taxon>Hexanauplia</taxon>
        <taxon>Copepoda</taxon>
        <taxon>Calanoida</taxon>
        <taxon>Acartiidae</taxon>
        <taxon>Acartia</taxon>
    </lineage>
</organism>
<feature type="domain" description="SH3" evidence="10">
    <location>
        <begin position="348"/>
        <end position="411"/>
    </location>
</feature>
<dbReference type="SUPFAM" id="SSF48403">
    <property type="entry name" value="Ankyrin repeat"/>
    <property type="match status" value="1"/>
</dbReference>
<evidence type="ECO:0000256" key="6">
    <source>
        <dbReference type="ARBA" id="ARBA00023242"/>
    </source>
</evidence>
<dbReference type="SUPFAM" id="SSF50044">
    <property type="entry name" value="SH3-domain"/>
    <property type="match status" value="1"/>
</dbReference>
<dbReference type="SMART" id="SM00326">
    <property type="entry name" value="SH3"/>
    <property type="match status" value="1"/>
</dbReference>